<dbReference type="SUPFAM" id="SSF46785">
    <property type="entry name" value="Winged helix' DNA-binding domain"/>
    <property type="match status" value="1"/>
</dbReference>
<evidence type="ECO:0000313" key="2">
    <source>
        <dbReference type="EMBL" id="MFC7749543.1"/>
    </source>
</evidence>
<dbReference type="Proteomes" id="UP001596528">
    <property type="component" value="Unassembled WGS sequence"/>
</dbReference>
<accession>A0ABW2V1Z5</accession>
<dbReference type="RefSeq" id="WP_138788396.1">
    <property type="nucleotide sequence ID" value="NZ_JBHTGQ010000014.1"/>
</dbReference>
<dbReference type="Gene3D" id="1.10.10.10">
    <property type="entry name" value="Winged helix-like DNA-binding domain superfamily/Winged helix DNA-binding domain"/>
    <property type="match status" value="1"/>
</dbReference>
<evidence type="ECO:0000259" key="1">
    <source>
        <dbReference type="Pfam" id="PF03551"/>
    </source>
</evidence>
<dbReference type="Pfam" id="PF03551">
    <property type="entry name" value="PadR"/>
    <property type="match status" value="1"/>
</dbReference>
<feature type="domain" description="Transcription regulator PadR N-terminal" evidence="1">
    <location>
        <begin position="15"/>
        <end position="88"/>
    </location>
</feature>
<dbReference type="PANTHER" id="PTHR33169">
    <property type="entry name" value="PADR-FAMILY TRANSCRIPTIONAL REGULATOR"/>
    <property type="match status" value="1"/>
</dbReference>
<comment type="caution">
    <text evidence="2">The sequence shown here is derived from an EMBL/GenBank/DDBJ whole genome shotgun (WGS) entry which is preliminary data.</text>
</comment>
<protein>
    <submittedName>
        <fullName evidence="2">PadR family transcriptional regulator</fullName>
    </submittedName>
</protein>
<gene>
    <name evidence="2" type="ORF">ACFQWB_06230</name>
</gene>
<organism evidence="2 3">
    <name type="scientific">Paenibacillus thermoaerophilus</name>
    <dbReference type="NCBI Taxonomy" id="1215385"/>
    <lineage>
        <taxon>Bacteria</taxon>
        <taxon>Bacillati</taxon>
        <taxon>Bacillota</taxon>
        <taxon>Bacilli</taxon>
        <taxon>Bacillales</taxon>
        <taxon>Paenibacillaceae</taxon>
        <taxon>Paenibacillus</taxon>
    </lineage>
</organism>
<reference evidence="3" key="1">
    <citation type="journal article" date="2019" name="Int. J. Syst. Evol. Microbiol.">
        <title>The Global Catalogue of Microorganisms (GCM) 10K type strain sequencing project: providing services to taxonomists for standard genome sequencing and annotation.</title>
        <authorList>
            <consortium name="The Broad Institute Genomics Platform"/>
            <consortium name="The Broad Institute Genome Sequencing Center for Infectious Disease"/>
            <person name="Wu L."/>
            <person name="Ma J."/>
        </authorList>
    </citation>
    <scope>NUCLEOTIDE SEQUENCE [LARGE SCALE GENOMIC DNA]</scope>
    <source>
        <strain evidence="3">JCM 18657</strain>
    </source>
</reference>
<dbReference type="InterPro" id="IPR036390">
    <property type="entry name" value="WH_DNA-bd_sf"/>
</dbReference>
<dbReference type="InterPro" id="IPR052509">
    <property type="entry name" value="Metal_resp_DNA-bind_regulator"/>
</dbReference>
<name>A0ABW2V1Z5_9BACL</name>
<dbReference type="InterPro" id="IPR036388">
    <property type="entry name" value="WH-like_DNA-bd_sf"/>
</dbReference>
<keyword evidence="3" id="KW-1185">Reference proteome</keyword>
<dbReference type="EMBL" id="JBHTGQ010000014">
    <property type="protein sequence ID" value="MFC7749543.1"/>
    <property type="molecule type" value="Genomic_DNA"/>
</dbReference>
<dbReference type="PANTHER" id="PTHR33169:SF14">
    <property type="entry name" value="TRANSCRIPTIONAL REGULATOR RV3488"/>
    <property type="match status" value="1"/>
</dbReference>
<proteinExistence type="predicted"/>
<dbReference type="InterPro" id="IPR005149">
    <property type="entry name" value="Tscrpt_reg_PadR_N"/>
</dbReference>
<sequence length="110" mass="12683">MGKTELVKGSTEVILLSLLSQRDMYGYELAQRIEADSEGYLQLGEGTLYPALKRLELQGYVESYWQSSEAGPRRKYYAITESGRSALAAMTEEWNRFERIMRRLTGYVRT</sequence>
<evidence type="ECO:0000313" key="3">
    <source>
        <dbReference type="Proteomes" id="UP001596528"/>
    </source>
</evidence>